<dbReference type="Pfam" id="PF08044">
    <property type="entry name" value="DUF1707"/>
    <property type="match status" value="1"/>
</dbReference>
<feature type="region of interest" description="Disordered" evidence="1">
    <location>
        <begin position="54"/>
        <end position="84"/>
    </location>
</feature>
<feature type="transmembrane region" description="Helical" evidence="2">
    <location>
        <begin position="88"/>
        <end position="105"/>
    </location>
</feature>
<evidence type="ECO:0000256" key="1">
    <source>
        <dbReference type="SAM" id="MobiDB-lite"/>
    </source>
</evidence>
<keyword evidence="2" id="KW-0472">Membrane</keyword>
<evidence type="ECO:0000313" key="5">
    <source>
        <dbReference type="Proteomes" id="UP001500427"/>
    </source>
</evidence>
<comment type="caution">
    <text evidence="4">The sequence shown here is derived from an EMBL/GenBank/DDBJ whole genome shotgun (WGS) entry which is preliminary data.</text>
</comment>
<name>A0ABP9JDH4_9MICO</name>
<dbReference type="EMBL" id="BAABIW010000016">
    <property type="protein sequence ID" value="GAA5028523.1"/>
    <property type="molecule type" value="Genomic_DNA"/>
</dbReference>
<keyword evidence="5" id="KW-1185">Reference proteome</keyword>
<evidence type="ECO:0000313" key="4">
    <source>
        <dbReference type="EMBL" id="GAA5028523.1"/>
    </source>
</evidence>
<reference evidence="5" key="1">
    <citation type="journal article" date="2019" name="Int. J. Syst. Evol. Microbiol.">
        <title>The Global Catalogue of Microorganisms (GCM) 10K type strain sequencing project: providing services to taxonomists for standard genome sequencing and annotation.</title>
        <authorList>
            <consortium name="The Broad Institute Genomics Platform"/>
            <consortium name="The Broad Institute Genome Sequencing Center for Infectious Disease"/>
            <person name="Wu L."/>
            <person name="Ma J."/>
        </authorList>
    </citation>
    <scope>NUCLEOTIDE SEQUENCE [LARGE SCALE GENOMIC DNA]</scope>
    <source>
        <strain evidence="5">JCM 17687</strain>
    </source>
</reference>
<dbReference type="Proteomes" id="UP001500427">
    <property type="component" value="Unassembled WGS sequence"/>
</dbReference>
<organism evidence="4 5">
    <name type="scientific">Terrabacter aeriphilus</name>
    <dbReference type="NCBI Taxonomy" id="515662"/>
    <lineage>
        <taxon>Bacteria</taxon>
        <taxon>Bacillati</taxon>
        <taxon>Actinomycetota</taxon>
        <taxon>Actinomycetes</taxon>
        <taxon>Micrococcales</taxon>
        <taxon>Intrasporangiaceae</taxon>
        <taxon>Terrabacter</taxon>
    </lineage>
</organism>
<keyword evidence="2" id="KW-1133">Transmembrane helix</keyword>
<keyword evidence="2" id="KW-0812">Transmembrane</keyword>
<dbReference type="InterPro" id="IPR012551">
    <property type="entry name" value="DUF1707_SHOCT-like"/>
</dbReference>
<protein>
    <recommendedName>
        <fullName evidence="3">DUF1707 domain-containing protein</fullName>
    </recommendedName>
</protein>
<feature type="domain" description="DUF1707" evidence="3">
    <location>
        <begin position="1"/>
        <end position="53"/>
    </location>
</feature>
<proteinExistence type="predicted"/>
<accession>A0ABP9JDH4</accession>
<sequence length="129" mass="14188">MRIGTQEREEALAALAQHHAAGRLDADDYEDRRGRATDAVTRRELAELFDDLPEPRPRLVSSTDVDHPVAGAPVAQTRPKGPVSGPVRAARMLTALSPFIAVGLFLATGRWWWFLLIPAIAVIARNLEE</sequence>
<gene>
    <name evidence="4" type="ORF">GCM10023258_24110</name>
</gene>
<evidence type="ECO:0000256" key="2">
    <source>
        <dbReference type="SAM" id="Phobius"/>
    </source>
</evidence>
<evidence type="ECO:0000259" key="3">
    <source>
        <dbReference type="Pfam" id="PF08044"/>
    </source>
</evidence>